<sequence length="62" mass="7761">MILTLRFNFHFDFLNFYFKKFTLYFVPNQRSLVPLSLLLVSHFIFQFIKTNLRISKRWNRSR</sequence>
<organism evidence="1 2">
    <name type="scientific">Leptospira barantonii</name>
    <dbReference type="NCBI Taxonomy" id="2023184"/>
    <lineage>
        <taxon>Bacteria</taxon>
        <taxon>Pseudomonadati</taxon>
        <taxon>Spirochaetota</taxon>
        <taxon>Spirochaetia</taxon>
        <taxon>Leptospirales</taxon>
        <taxon>Leptospiraceae</taxon>
        <taxon>Leptospira</taxon>
    </lineage>
</organism>
<gene>
    <name evidence="1" type="ORF">CH367_19725</name>
</gene>
<keyword evidence="2" id="KW-1185">Reference proteome</keyword>
<comment type="caution">
    <text evidence="1">The sequence shown here is derived from an EMBL/GenBank/DDBJ whole genome shotgun (WGS) entry which is preliminary data.</text>
</comment>
<protein>
    <submittedName>
        <fullName evidence="1">Uncharacterized protein</fullName>
    </submittedName>
</protein>
<dbReference type="Proteomes" id="UP000231879">
    <property type="component" value="Unassembled WGS sequence"/>
</dbReference>
<dbReference type="EMBL" id="NPDS01000010">
    <property type="protein sequence ID" value="PJZ55696.1"/>
    <property type="molecule type" value="Genomic_DNA"/>
</dbReference>
<proteinExistence type="predicted"/>
<name>A0ABX4NFW2_9LEPT</name>
<accession>A0ABX4NFW2</accession>
<evidence type="ECO:0000313" key="2">
    <source>
        <dbReference type="Proteomes" id="UP000231879"/>
    </source>
</evidence>
<reference evidence="1 2" key="1">
    <citation type="submission" date="2017-07" db="EMBL/GenBank/DDBJ databases">
        <title>Leptospira spp. isolated from tropical soils.</title>
        <authorList>
            <person name="Thibeaux R."/>
            <person name="Iraola G."/>
            <person name="Ferres I."/>
            <person name="Bierque E."/>
            <person name="Girault D."/>
            <person name="Soupe-Gilbert M.-E."/>
            <person name="Picardeau M."/>
            <person name="Goarant C."/>
        </authorList>
    </citation>
    <scope>NUCLEOTIDE SEQUENCE [LARGE SCALE GENOMIC DNA]</scope>
    <source>
        <strain evidence="1 2">FH4-C-A1</strain>
    </source>
</reference>
<evidence type="ECO:0000313" key="1">
    <source>
        <dbReference type="EMBL" id="PJZ55696.1"/>
    </source>
</evidence>